<dbReference type="Proteomes" id="UP000253728">
    <property type="component" value="Unassembled WGS sequence"/>
</dbReference>
<dbReference type="GO" id="GO:0043565">
    <property type="term" value="F:sequence-specific DNA binding"/>
    <property type="evidence" value="ECO:0007669"/>
    <property type="project" value="TreeGrafter"/>
</dbReference>
<dbReference type="PANTHER" id="PTHR36966:SF1">
    <property type="entry name" value="REP-ASSOCIATED TYROSINE TRANSPOSASE"/>
    <property type="match status" value="1"/>
</dbReference>
<dbReference type="InterPro" id="IPR002686">
    <property type="entry name" value="Transposase_17"/>
</dbReference>
<dbReference type="SUPFAM" id="SSF143422">
    <property type="entry name" value="Transposase IS200-like"/>
    <property type="match status" value="1"/>
</dbReference>
<evidence type="ECO:0000313" key="2">
    <source>
        <dbReference type="EMBL" id="SSZ29786.1"/>
    </source>
</evidence>
<protein>
    <submittedName>
        <fullName evidence="2">Transposase and inactivated derivatives</fullName>
    </submittedName>
</protein>
<dbReference type="PANTHER" id="PTHR36966">
    <property type="entry name" value="REP-ASSOCIATED TYROSINE TRANSPOSASE"/>
    <property type="match status" value="1"/>
</dbReference>
<evidence type="ECO:0000259" key="1">
    <source>
        <dbReference type="SMART" id="SM01321"/>
    </source>
</evidence>
<dbReference type="Gene3D" id="3.30.70.1290">
    <property type="entry name" value="Transposase IS200-like"/>
    <property type="match status" value="1"/>
</dbReference>
<name>A0A336N6X2_AGGAP</name>
<reference evidence="2 3" key="1">
    <citation type="submission" date="2018-06" db="EMBL/GenBank/DDBJ databases">
        <authorList>
            <consortium name="Pathogen Informatics"/>
            <person name="Doyle S."/>
        </authorList>
    </citation>
    <scope>NUCLEOTIDE SEQUENCE [LARGE SCALE GENOMIC DNA]</scope>
    <source>
        <strain evidence="2 3">NCTC5908</strain>
    </source>
</reference>
<dbReference type="STRING" id="732.ADJ80_07560"/>
<dbReference type="GO" id="GO:0006313">
    <property type="term" value="P:DNA transposition"/>
    <property type="evidence" value="ECO:0007669"/>
    <property type="project" value="InterPro"/>
</dbReference>
<dbReference type="RefSeq" id="WP_005703041.1">
    <property type="nucleotide sequence ID" value="NZ_LS483485.1"/>
</dbReference>
<feature type="domain" description="Transposase IS200-like" evidence="1">
    <location>
        <begin position="20"/>
        <end position="148"/>
    </location>
</feature>
<sequence>MIQSSYRRREHLRLPFFDYSQYGCYFVTVCTKNRQCVFGEIIDGVMQLNVFGEILKEILLSLTKYYPNSILTDFVIMPNHLHFIWFNQDNVQLSEIVKKFKGNVTKQYHSFMISQNKAYEPLWQRSFYEHIIRDDKDYERIATYIENNPLQWELDRFYHS</sequence>
<dbReference type="SMART" id="SM01321">
    <property type="entry name" value="Y1_Tnp"/>
    <property type="match status" value="1"/>
</dbReference>
<dbReference type="GeneID" id="49635881"/>
<proteinExistence type="predicted"/>
<organism evidence="2 3">
    <name type="scientific">Aggregatibacter aphrophilus</name>
    <name type="common">Haemophilus aphrophilus</name>
    <dbReference type="NCBI Taxonomy" id="732"/>
    <lineage>
        <taxon>Bacteria</taxon>
        <taxon>Pseudomonadati</taxon>
        <taxon>Pseudomonadota</taxon>
        <taxon>Gammaproteobacteria</taxon>
        <taxon>Pasteurellales</taxon>
        <taxon>Pasteurellaceae</taxon>
        <taxon>Aggregatibacter</taxon>
    </lineage>
</organism>
<dbReference type="EMBL" id="UFSP01000002">
    <property type="protein sequence ID" value="SSZ29786.1"/>
    <property type="molecule type" value="Genomic_DNA"/>
</dbReference>
<dbReference type="AlphaFoldDB" id="A0A336N6X2"/>
<evidence type="ECO:0000313" key="3">
    <source>
        <dbReference type="Proteomes" id="UP000253728"/>
    </source>
</evidence>
<dbReference type="Pfam" id="PF01797">
    <property type="entry name" value="Y1_Tnp"/>
    <property type="match status" value="1"/>
</dbReference>
<dbReference type="NCBIfam" id="NF047646">
    <property type="entry name" value="REP_Tyr_transpos"/>
    <property type="match status" value="1"/>
</dbReference>
<dbReference type="InterPro" id="IPR052715">
    <property type="entry name" value="RAYT_transposase"/>
</dbReference>
<gene>
    <name evidence="2" type="ORF">NCTC5908_01592</name>
</gene>
<dbReference type="InterPro" id="IPR036515">
    <property type="entry name" value="Transposase_17_sf"/>
</dbReference>
<dbReference type="GO" id="GO:0004803">
    <property type="term" value="F:transposase activity"/>
    <property type="evidence" value="ECO:0007669"/>
    <property type="project" value="InterPro"/>
</dbReference>
<accession>A0A336N6X2</accession>